<keyword evidence="7 10" id="KW-0283">Flagellar rotation</keyword>
<gene>
    <name evidence="12" type="ORF">GCM10007414_26690</name>
</gene>
<keyword evidence="12" id="KW-0282">Flagellum</keyword>
<comment type="function">
    <text evidence="1 10">Controls the rotational direction of flagella during chemotaxis.</text>
</comment>
<evidence type="ECO:0000256" key="5">
    <source>
        <dbReference type="ARBA" id="ARBA00022500"/>
    </source>
</evidence>
<dbReference type="EMBL" id="BMDY01000016">
    <property type="protein sequence ID" value="GGB11847.1"/>
    <property type="molecule type" value="Genomic_DNA"/>
</dbReference>
<dbReference type="PANTHER" id="PTHR35091:SF5">
    <property type="entry name" value="FLAGELLAR PROTEIN FLIL"/>
    <property type="match status" value="1"/>
</dbReference>
<evidence type="ECO:0000313" key="12">
    <source>
        <dbReference type="EMBL" id="GGB11847.1"/>
    </source>
</evidence>
<keyword evidence="12" id="KW-0966">Cell projection</keyword>
<dbReference type="InterPro" id="IPR005503">
    <property type="entry name" value="FliL"/>
</dbReference>
<organism evidence="12 13">
    <name type="scientific">Agarivorans gilvus</name>
    <dbReference type="NCBI Taxonomy" id="680279"/>
    <lineage>
        <taxon>Bacteria</taxon>
        <taxon>Pseudomonadati</taxon>
        <taxon>Pseudomonadota</taxon>
        <taxon>Gammaproteobacteria</taxon>
        <taxon>Alteromonadales</taxon>
        <taxon>Alteromonadaceae</taxon>
        <taxon>Agarivorans</taxon>
    </lineage>
</organism>
<name>A0ABQ1I4M5_9ALTE</name>
<evidence type="ECO:0000256" key="2">
    <source>
        <dbReference type="ARBA" id="ARBA00004162"/>
    </source>
</evidence>
<keyword evidence="9 10" id="KW-0472">Membrane</keyword>
<keyword evidence="8" id="KW-1133">Transmembrane helix</keyword>
<reference evidence="13" key="1">
    <citation type="journal article" date="2019" name="Int. J. Syst. Evol. Microbiol.">
        <title>The Global Catalogue of Microorganisms (GCM) 10K type strain sequencing project: providing services to taxonomists for standard genome sequencing and annotation.</title>
        <authorList>
            <consortium name="The Broad Institute Genomics Platform"/>
            <consortium name="The Broad Institute Genome Sequencing Center for Infectious Disease"/>
            <person name="Wu L."/>
            <person name="Ma J."/>
        </authorList>
    </citation>
    <scope>NUCLEOTIDE SEQUENCE [LARGE SCALE GENOMIC DNA]</scope>
    <source>
        <strain evidence="13">CGMCC 1.10131</strain>
    </source>
</reference>
<keyword evidence="12" id="KW-0969">Cilium</keyword>
<sequence length="133" mass="15340">MKFVYRWLVCLSLSLPLLAHSQEATNPNFAYFGFEPDIITNYISTGKKLGYVRLTAEVMVEDQSDLSSIEHHAPLIRDTIIEILGRQSEDDIKSLNGRETIRQMCEEAINDLLVQETGKKLVRKLLFTKYIYQ</sequence>
<evidence type="ECO:0000256" key="7">
    <source>
        <dbReference type="ARBA" id="ARBA00022779"/>
    </source>
</evidence>
<evidence type="ECO:0000256" key="11">
    <source>
        <dbReference type="SAM" id="SignalP"/>
    </source>
</evidence>
<feature type="chain" id="PRO_5045396108" description="Flagellar protein FliL" evidence="11">
    <location>
        <begin position="22"/>
        <end position="133"/>
    </location>
</feature>
<dbReference type="PANTHER" id="PTHR35091">
    <property type="entry name" value="FLAGELLAR PROTEIN FLIL"/>
    <property type="match status" value="1"/>
</dbReference>
<feature type="signal peptide" evidence="11">
    <location>
        <begin position="1"/>
        <end position="21"/>
    </location>
</feature>
<evidence type="ECO:0000256" key="9">
    <source>
        <dbReference type="ARBA" id="ARBA00023136"/>
    </source>
</evidence>
<comment type="similarity">
    <text evidence="3 10">Belongs to the FliL family.</text>
</comment>
<keyword evidence="6" id="KW-0812">Transmembrane</keyword>
<evidence type="ECO:0000256" key="10">
    <source>
        <dbReference type="RuleBase" id="RU364125"/>
    </source>
</evidence>
<accession>A0ABQ1I4M5</accession>
<keyword evidence="4" id="KW-1003">Cell membrane</keyword>
<proteinExistence type="inferred from homology"/>
<evidence type="ECO:0000256" key="1">
    <source>
        <dbReference type="ARBA" id="ARBA00002254"/>
    </source>
</evidence>
<keyword evidence="10" id="KW-0997">Cell inner membrane</keyword>
<evidence type="ECO:0000256" key="8">
    <source>
        <dbReference type="ARBA" id="ARBA00022989"/>
    </source>
</evidence>
<comment type="caution">
    <text evidence="12">The sequence shown here is derived from an EMBL/GenBank/DDBJ whole genome shotgun (WGS) entry which is preliminary data.</text>
</comment>
<keyword evidence="5 10" id="KW-0145">Chemotaxis</keyword>
<keyword evidence="11" id="KW-0732">Signal</keyword>
<comment type="subcellular location">
    <subcellularLocation>
        <location evidence="10">Cell inner membrane</location>
    </subcellularLocation>
    <subcellularLocation>
        <location evidence="2">Cell membrane</location>
        <topology evidence="2">Single-pass membrane protein</topology>
    </subcellularLocation>
</comment>
<evidence type="ECO:0000256" key="6">
    <source>
        <dbReference type="ARBA" id="ARBA00022692"/>
    </source>
</evidence>
<evidence type="ECO:0000256" key="4">
    <source>
        <dbReference type="ARBA" id="ARBA00022475"/>
    </source>
</evidence>
<evidence type="ECO:0000313" key="13">
    <source>
        <dbReference type="Proteomes" id="UP000651977"/>
    </source>
</evidence>
<protein>
    <recommendedName>
        <fullName evidence="10">Flagellar protein FliL</fullName>
    </recommendedName>
</protein>
<keyword evidence="13" id="KW-1185">Reference proteome</keyword>
<evidence type="ECO:0000256" key="3">
    <source>
        <dbReference type="ARBA" id="ARBA00008281"/>
    </source>
</evidence>
<dbReference type="RefSeq" id="WP_055733841.1">
    <property type="nucleotide sequence ID" value="NZ_BMDY01000016.1"/>
</dbReference>
<dbReference type="Proteomes" id="UP000651977">
    <property type="component" value="Unassembled WGS sequence"/>
</dbReference>
<dbReference type="Pfam" id="PF03748">
    <property type="entry name" value="FliL"/>
    <property type="match status" value="1"/>
</dbReference>